<dbReference type="Gene3D" id="3.20.20.80">
    <property type="entry name" value="Glycosidases"/>
    <property type="match status" value="1"/>
</dbReference>
<accession>R2SG03</accession>
<dbReference type="eggNOG" id="COG2730">
    <property type="taxonomic scope" value="Bacteria"/>
</dbReference>
<evidence type="ECO:0000313" key="2">
    <source>
        <dbReference type="Proteomes" id="UP000013777"/>
    </source>
</evidence>
<dbReference type="GeneID" id="78365190"/>
<dbReference type="OrthoDB" id="9773531at2"/>
<dbReference type="Pfam" id="PF22612">
    <property type="entry name" value="GH113"/>
    <property type="match status" value="1"/>
</dbReference>
<dbReference type="HOGENOM" id="CLU_074032_0_0_9"/>
<dbReference type="Proteomes" id="UP000013777">
    <property type="component" value="Unassembled WGS sequence"/>
</dbReference>
<sequence>METIKGMTFGFMSKRGDWQNPRSRESLRLMQEHCSVEHVILPITVTQAHPQSVKIDWQADEVVTDEEVKELIAYAKSLGLKVILKPMVNVADGTWRAHINFFDHDVPCEPKWSEWFASYGEYLNHYAQLAEETKCEMFVVGCELVNADRREAEWRSLIAEVRQRYQGLITYNCDKYQEDHLTWWDAVDVISSSGYYPLASWEEELDRIEEVVKREQKPFFFCESGCPSRVGSEYLPNDWTLLGQVSLDAQSRWFQAMFAACDKRAWVQGFGIWDWKAFLYDLDQASQDTDYALYGKPAEAIIQKFYKSTK</sequence>
<dbReference type="InterPro" id="IPR017853">
    <property type="entry name" value="GH"/>
</dbReference>
<dbReference type="SUPFAM" id="SSF51445">
    <property type="entry name" value="(Trans)glycosidases"/>
    <property type="match status" value="1"/>
</dbReference>
<organism evidence="1 2">
    <name type="scientific">Enterococcus asini ATCC 700915</name>
    <dbReference type="NCBI Taxonomy" id="1158606"/>
    <lineage>
        <taxon>Bacteria</taxon>
        <taxon>Bacillati</taxon>
        <taxon>Bacillota</taxon>
        <taxon>Bacilli</taxon>
        <taxon>Lactobacillales</taxon>
        <taxon>Enterococcaceae</taxon>
        <taxon>Enterococcus</taxon>
    </lineage>
</organism>
<dbReference type="RefSeq" id="WP_010754212.1">
    <property type="nucleotide sequence ID" value="NZ_ASVU01000001.1"/>
</dbReference>
<dbReference type="EMBL" id="AJAP01000012">
    <property type="protein sequence ID" value="EOH87109.1"/>
    <property type="molecule type" value="Genomic_DNA"/>
</dbReference>
<dbReference type="InterPro" id="IPR055151">
    <property type="entry name" value="GH113"/>
</dbReference>
<dbReference type="PATRIC" id="fig|1158606.3.peg.1530"/>
<dbReference type="AlphaFoldDB" id="R2SG03"/>
<gene>
    <name evidence="1" type="ORF">UAS_01574</name>
</gene>
<name>R2SG03_9ENTE</name>
<dbReference type="STRING" id="57732.RU94_GL000316"/>
<evidence type="ECO:0000313" key="1">
    <source>
        <dbReference type="EMBL" id="EOH87109.1"/>
    </source>
</evidence>
<comment type="caution">
    <text evidence="1">The sequence shown here is derived from an EMBL/GenBank/DDBJ whole genome shotgun (WGS) entry which is preliminary data.</text>
</comment>
<protein>
    <recommendedName>
        <fullName evidence="3">1,4-beta-xylanase</fullName>
    </recommendedName>
</protein>
<proteinExistence type="predicted"/>
<evidence type="ECO:0008006" key="3">
    <source>
        <dbReference type="Google" id="ProtNLM"/>
    </source>
</evidence>
<reference evidence="1 2" key="1">
    <citation type="submission" date="2013-02" db="EMBL/GenBank/DDBJ databases">
        <title>The Genome Sequence of Enterococcus asini ATCC_700915.</title>
        <authorList>
            <consortium name="The Broad Institute Genome Sequencing Platform"/>
            <consortium name="The Broad Institute Genome Sequencing Center for Infectious Disease"/>
            <person name="Earl A.M."/>
            <person name="Gilmore M.S."/>
            <person name="Lebreton F."/>
            <person name="Walker B."/>
            <person name="Young S.K."/>
            <person name="Zeng Q."/>
            <person name="Gargeya S."/>
            <person name="Fitzgerald M."/>
            <person name="Haas B."/>
            <person name="Abouelleil A."/>
            <person name="Alvarado L."/>
            <person name="Arachchi H.M."/>
            <person name="Berlin A.M."/>
            <person name="Chapman S.B."/>
            <person name="Dewar J."/>
            <person name="Goldberg J."/>
            <person name="Griggs A."/>
            <person name="Gujja S."/>
            <person name="Hansen M."/>
            <person name="Howarth C."/>
            <person name="Imamovic A."/>
            <person name="Larimer J."/>
            <person name="McCowan C."/>
            <person name="Murphy C."/>
            <person name="Neiman D."/>
            <person name="Pearson M."/>
            <person name="Priest M."/>
            <person name="Roberts A."/>
            <person name="Saif S."/>
            <person name="Shea T."/>
            <person name="Sisk P."/>
            <person name="Sykes S."/>
            <person name="Wortman J."/>
            <person name="Nusbaum C."/>
            <person name="Birren B."/>
        </authorList>
    </citation>
    <scope>NUCLEOTIDE SEQUENCE [LARGE SCALE GENOMIC DNA]</scope>
    <source>
        <strain evidence="1 2">ATCC 700915</strain>
    </source>
</reference>
<keyword evidence="2" id="KW-1185">Reference proteome</keyword>